<dbReference type="InterPro" id="IPR025944">
    <property type="entry name" value="Sigma_54_int_dom_CS"/>
</dbReference>
<dbReference type="PROSITE" id="PS00688">
    <property type="entry name" value="SIGMA54_INTERACT_3"/>
    <property type="match status" value="1"/>
</dbReference>
<dbReference type="PROSITE" id="PS00676">
    <property type="entry name" value="SIGMA54_INTERACT_2"/>
    <property type="match status" value="1"/>
</dbReference>
<feature type="modified residue" description="4-aspartylphosphate" evidence="6">
    <location>
        <position position="51"/>
    </location>
</feature>
<dbReference type="InterPro" id="IPR001789">
    <property type="entry name" value="Sig_transdc_resp-reg_receiver"/>
</dbReference>
<dbReference type="PANTHER" id="PTHR32071:SF117">
    <property type="entry name" value="PTS-DEPENDENT DIHYDROXYACETONE KINASE OPERON REGULATORY PROTEIN-RELATED"/>
    <property type="match status" value="1"/>
</dbReference>
<dbReference type="InterPro" id="IPR027417">
    <property type="entry name" value="P-loop_NTPase"/>
</dbReference>
<keyword evidence="5" id="KW-0804">Transcription</keyword>
<dbReference type="InterPro" id="IPR002078">
    <property type="entry name" value="Sigma_54_int"/>
</dbReference>
<evidence type="ECO:0000256" key="4">
    <source>
        <dbReference type="ARBA" id="ARBA00023125"/>
    </source>
</evidence>
<dbReference type="SUPFAM" id="SSF52540">
    <property type="entry name" value="P-loop containing nucleoside triphosphate hydrolases"/>
    <property type="match status" value="1"/>
</dbReference>
<evidence type="ECO:0000256" key="5">
    <source>
        <dbReference type="ARBA" id="ARBA00023163"/>
    </source>
</evidence>
<dbReference type="PROSITE" id="PS50045">
    <property type="entry name" value="SIGMA54_INTERACT_4"/>
    <property type="match status" value="1"/>
</dbReference>
<evidence type="ECO:0000256" key="3">
    <source>
        <dbReference type="ARBA" id="ARBA00023015"/>
    </source>
</evidence>
<dbReference type="GO" id="GO:0005524">
    <property type="term" value="F:ATP binding"/>
    <property type="evidence" value="ECO:0007669"/>
    <property type="project" value="UniProtKB-KW"/>
</dbReference>
<keyword evidence="2" id="KW-0067">ATP-binding</keyword>
<dbReference type="FunFam" id="3.40.50.300:FF:000006">
    <property type="entry name" value="DNA-binding transcriptional regulator NtrC"/>
    <property type="match status" value="1"/>
</dbReference>
<evidence type="ECO:0000256" key="2">
    <source>
        <dbReference type="ARBA" id="ARBA00022840"/>
    </source>
</evidence>
<dbReference type="PROSITE" id="PS50110">
    <property type="entry name" value="RESPONSE_REGULATORY"/>
    <property type="match status" value="1"/>
</dbReference>
<protein>
    <submittedName>
        <fullName evidence="9">Sigma-54-dependent Fis family transcriptional regulator</fullName>
    </submittedName>
</protein>
<dbReference type="Pfam" id="PF02954">
    <property type="entry name" value="HTH_8"/>
    <property type="match status" value="1"/>
</dbReference>
<dbReference type="PANTHER" id="PTHR32071">
    <property type="entry name" value="TRANSCRIPTIONAL REGULATORY PROTEIN"/>
    <property type="match status" value="1"/>
</dbReference>
<dbReference type="CDD" id="cd00009">
    <property type="entry name" value="AAA"/>
    <property type="match status" value="1"/>
</dbReference>
<keyword evidence="6" id="KW-0597">Phosphoprotein</keyword>
<dbReference type="InterPro" id="IPR003593">
    <property type="entry name" value="AAA+_ATPase"/>
</dbReference>
<dbReference type="Gene3D" id="3.40.50.2300">
    <property type="match status" value="1"/>
</dbReference>
<dbReference type="GO" id="GO:0043565">
    <property type="term" value="F:sequence-specific DNA binding"/>
    <property type="evidence" value="ECO:0007669"/>
    <property type="project" value="InterPro"/>
</dbReference>
<dbReference type="GO" id="GO:0000160">
    <property type="term" value="P:phosphorelay signal transduction system"/>
    <property type="evidence" value="ECO:0007669"/>
    <property type="project" value="InterPro"/>
</dbReference>
<dbReference type="PRINTS" id="PR01590">
    <property type="entry name" value="HTHFIS"/>
</dbReference>
<keyword evidence="3" id="KW-0805">Transcription regulation</keyword>
<dbReference type="Gene3D" id="1.10.10.60">
    <property type="entry name" value="Homeodomain-like"/>
    <property type="match status" value="1"/>
</dbReference>
<evidence type="ECO:0000259" key="8">
    <source>
        <dbReference type="PROSITE" id="PS50110"/>
    </source>
</evidence>
<dbReference type="SMART" id="SM00448">
    <property type="entry name" value="REC"/>
    <property type="match status" value="1"/>
</dbReference>
<evidence type="ECO:0000256" key="6">
    <source>
        <dbReference type="PROSITE-ProRule" id="PRU00169"/>
    </source>
</evidence>
<sequence length="442" mass="48526">MPHLLVVDDMPAICELVAEIAMGEGYTADTAGSIREAKEALANNPDVVLLDVQLPDGDGMAFWKEFGPAHTPVIFMSGRATLESAIGALRAGAADYLRKPISLNRLRAVLTTARNRKAESGSPPTHECFARLKGTSRAVQLLRTYIHKVAPTHATVLLVGESGTGKEIAAEAIHLASPRYDQAFVPVNCGAISPNLIESELFGHEKGSFTGADRDHKGYFDRAQGGTLFLDEITEMSAELQVRLLRVLETGSFMSVGGNQEIQADVRVIAATNRNPEHAVAQGLLREDLYHRLSVFPLELPPLRDRDDDVVLLAQHFLDELNAEHGSDKRFAPNIEEMLRRYAWPGNIRELRNYVYRSYILADDEIQGEFNPLERSLAFQGGTEIAVPVGIPLADANRQIILETLKQTGGAKKQAAQILGISTKTLYKKLDEYGYSNIETEA</sequence>
<evidence type="ECO:0000313" key="10">
    <source>
        <dbReference type="Proteomes" id="UP000580517"/>
    </source>
</evidence>
<dbReference type="Proteomes" id="UP000580517">
    <property type="component" value="Unassembled WGS sequence"/>
</dbReference>
<dbReference type="SUPFAM" id="SSF52172">
    <property type="entry name" value="CheY-like"/>
    <property type="match status" value="1"/>
</dbReference>
<organism evidence="9 10">
    <name type="scientific">Allopusillimonas soli</name>
    <dbReference type="NCBI Taxonomy" id="659016"/>
    <lineage>
        <taxon>Bacteria</taxon>
        <taxon>Pseudomonadati</taxon>
        <taxon>Pseudomonadota</taxon>
        <taxon>Betaproteobacteria</taxon>
        <taxon>Burkholderiales</taxon>
        <taxon>Alcaligenaceae</taxon>
        <taxon>Allopusillimonas</taxon>
    </lineage>
</organism>
<evidence type="ECO:0000259" key="7">
    <source>
        <dbReference type="PROSITE" id="PS50045"/>
    </source>
</evidence>
<keyword evidence="4" id="KW-0238">DNA-binding</keyword>
<name>A0A853F9F4_9BURK</name>
<evidence type="ECO:0000313" key="9">
    <source>
        <dbReference type="EMBL" id="NYT36232.1"/>
    </source>
</evidence>
<dbReference type="AlphaFoldDB" id="A0A853F9F4"/>
<proteinExistence type="predicted"/>
<keyword evidence="10" id="KW-1185">Reference proteome</keyword>
<keyword evidence="1" id="KW-0547">Nucleotide-binding</keyword>
<dbReference type="EMBL" id="JACCEW010000001">
    <property type="protein sequence ID" value="NYT36232.1"/>
    <property type="molecule type" value="Genomic_DNA"/>
</dbReference>
<feature type="domain" description="Response regulatory" evidence="8">
    <location>
        <begin position="3"/>
        <end position="114"/>
    </location>
</feature>
<dbReference type="SUPFAM" id="SSF46689">
    <property type="entry name" value="Homeodomain-like"/>
    <property type="match status" value="1"/>
</dbReference>
<dbReference type="InterPro" id="IPR002197">
    <property type="entry name" value="HTH_Fis"/>
</dbReference>
<feature type="domain" description="Sigma-54 factor interaction" evidence="7">
    <location>
        <begin position="132"/>
        <end position="360"/>
    </location>
</feature>
<dbReference type="Gene3D" id="1.10.8.60">
    <property type="match status" value="1"/>
</dbReference>
<dbReference type="InterPro" id="IPR009057">
    <property type="entry name" value="Homeodomain-like_sf"/>
</dbReference>
<dbReference type="SMART" id="SM00382">
    <property type="entry name" value="AAA"/>
    <property type="match status" value="1"/>
</dbReference>
<comment type="caution">
    <text evidence="9">The sequence shown here is derived from an EMBL/GenBank/DDBJ whole genome shotgun (WGS) entry which is preliminary data.</text>
</comment>
<gene>
    <name evidence="9" type="ORF">H0A68_05050</name>
</gene>
<dbReference type="OrthoDB" id="9761705at2"/>
<evidence type="ECO:0000256" key="1">
    <source>
        <dbReference type="ARBA" id="ARBA00022741"/>
    </source>
</evidence>
<dbReference type="InterPro" id="IPR025943">
    <property type="entry name" value="Sigma_54_int_dom_ATP-bd_2"/>
</dbReference>
<dbReference type="Pfam" id="PF00072">
    <property type="entry name" value="Response_reg"/>
    <property type="match status" value="1"/>
</dbReference>
<reference evidence="9 10" key="1">
    <citation type="submission" date="2020-07" db="EMBL/GenBank/DDBJ databases">
        <title>Taxonomic revisions and descriptions of new bacterial species based on genomic comparisons in the high-G+C-content subgroup of the family Alcaligenaceae.</title>
        <authorList>
            <person name="Szabo A."/>
            <person name="Felfoldi T."/>
        </authorList>
    </citation>
    <scope>NUCLEOTIDE SEQUENCE [LARGE SCALE GENOMIC DNA]</scope>
    <source>
        <strain evidence="9 10">DSM 25264</strain>
    </source>
</reference>
<dbReference type="Gene3D" id="3.40.50.300">
    <property type="entry name" value="P-loop containing nucleotide triphosphate hydrolases"/>
    <property type="match status" value="1"/>
</dbReference>
<dbReference type="Pfam" id="PF00158">
    <property type="entry name" value="Sigma54_activat"/>
    <property type="match status" value="1"/>
</dbReference>
<dbReference type="Pfam" id="PF25601">
    <property type="entry name" value="AAA_lid_14"/>
    <property type="match status" value="1"/>
</dbReference>
<accession>A0A853F9F4</accession>
<dbReference type="InterPro" id="IPR058031">
    <property type="entry name" value="AAA_lid_NorR"/>
</dbReference>
<dbReference type="GO" id="GO:0006355">
    <property type="term" value="P:regulation of DNA-templated transcription"/>
    <property type="evidence" value="ECO:0007669"/>
    <property type="project" value="InterPro"/>
</dbReference>
<dbReference type="InterPro" id="IPR011006">
    <property type="entry name" value="CheY-like_superfamily"/>
</dbReference>